<accession>A0AAD5K3S6</accession>
<feature type="region of interest" description="Disordered" evidence="1">
    <location>
        <begin position="151"/>
        <end position="171"/>
    </location>
</feature>
<sequence length="171" mass="19298">MGFQRVVFLILQGYYLEMKVGLDYLEVIHPLMKRQSSMFINCRTILNFYNYNARNNEYARDADFIGGLILGPNGKEVSFKIMTRVVTTPMQLQKKNADESISHAMNDFTYSDQSTKFKGCFPIAEYSPPEVQQIISTTVIPPSHSDSFSLSTTFSSDTITSSSLSGTHGYE</sequence>
<dbReference type="Proteomes" id="UP001209540">
    <property type="component" value="Unassembled WGS sequence"/>
</dbReference>
<reference evidence="2" key="2">
    <citation type="submission" date="2023-02" db="EMBL/GenBank/DDBJ databases">
        <authorList>
            <consortium name="DOE Joint Genome Institute"/>
            <person name="Mondo S.J."/>
            <person name="Chang Y."/>
            <person name="Wang Y."/>
            <person name="Ahrendt S."/>
            <person name="Andreopoulos W."/>
            <person name="Barry K."/>
            <person name="Beard J."/>
            <person name="Benny G.L."/>
            <person name="Blankenship S."/>
            <person name="Bonito G."/>
            <person name="Cuomo C."/>
            <person name="Desiro A."/>
            <person name="Gervers K.A."/>
            <person name="Hundley H."/>
            <person name="Kuo A."/>
            <person name="LaButti K."/>
            <person name="Lang B.F."/>
            <person name="Lipzen A."/>
            <person name="O'Donnell K."/>
            <person name="Pangilinan J."/>
            <person name="Reynolds N."/>
            <person name="Sandor L."/>
            <person name="Smith M.W."/>
            <person name="Tsang A."/>
            <person name="Grigoriev I.V."/>
            <person name="Stajich J.E."/>
            <person name="Spatafora J.W."/>
        </authorList>
    </citation>
    <scope>NUCLEOTIDE SEQUENCE</scope>
    <source>
        <strain evidence="2">RSA 2281</strain>
    </source>
</reference>
<gene>
    <name evidence="2" type="ORF">BDA99DRAFT_535678</name>
</gene>
<dbReference type="AlphaFoldDB" id="A0AAD5K3S6"/>
<proteinExistence type="predicted"/>
<protein>
    <submittedName>
        <fullName evidence="2">Uncharacterized protein</fullName>
    </submittedName>
</protein>
<evidence type="ECO:0000313" key="3">
    <source>
        <dbReference type="Proteomes" id="UP001209540"/>
    </source>
</evidence>
<evidence type="ECO:0000313" key="2">
    <source>
        <dbReference type="EMBL" id="KAI9268166.1"/>
    </source>
</evidence>
<comment type="caution">
    <text evidence="2">The sequence shown here is derived from an EMBL/GenBank/DDBJ whole genome shotgun (WGS) entry which is preliminary data.</text>
</comment>
<name>A0AAD5K3S6_9FUNG</name>
<organism evidence="2 3">
    <name type="scientific">Phascolomyces articulosus</name>
    <dbReference type="NCBI Taxonomy" id="60185"/>
    <lineage>
        <taxon>Eukaryota</taxon>
        <taxon>Fungi</taxon>
        <taxon>Fungi incertae sedis</taxon>
        <taxon>Mucoromycota</taxon>
        <taxon>Mucoromycotina</taxon>
        <taxon>Mucoromycetes</taxon>
        <taxon>Mucorales</taxon>
        <taxon>Lichtheimiaceae</taxon>
        <taxon>Phascolomyces</taxon>
    </lineage>
</organism>
<reference evidence="2" key="1">
    <citation type="journal article" date="2022" name="IScience">
        <title>Evolution of zygomycete secretomes and the origins of terrestrial fungal ecologies.</title>
        <authorList>
            <person name="Chang Y."/>
            <person name="Wang Y."/>
            <person name="Mondo S."/>
            <person name="Ahrendt S."/>
            <person name="Andreopoulos W."/>
            <person name="Barry K."/>
            <person name="Beard J."/>
            <person name="Benny G.L."/>
            <person name="Blankenship S."/>
            <person name="Bonito G."/>
            <person name="Cuomo C."/>
            <person name="Desiro A."/>
            <person name="Gervers K.A."/>
            <person name="Hundley H."/>
            <person name="Kuo A."/>
            <person name="LaButti K."/>
            <person name="Lang B.F."/>
            <person name="Lipzen A."/>
            <person name="O'Donnell K."/>
            <person name="Pangilinan J."/>
            <person name="Reynolds N."/>
            <person name="Sandor L."/>
            <person name="Smith M.E."/>
            <person name="Tsang A."/>
            <person name="Grigoriev I.V."/>
            <person name="Stajich J.E."/>
            <person name="Spatafora J.W."/>
        </authorList>
    </citation>
    <scope>NUCLEOTIDE SEQUENCE</scope>
    <source>
        <strain evidence="2">RSA 2281</strain>
    </source>
</reference>
<dbReference type="EMBL" id="JAIXMP010000009">
    <property type="protein sequence ID" value="KAI9268166.1"/>
    <property type="molecule type" value="Genomic_DNA"/>
</dbReference>
<feature type="compositionally biased region" description="Low complexity" evidence="1">
    <location>
        <begin position="151"/>
        <end position="165"/>
    </location>
</feature>
<keyword evidence="3" id="KW-1185">Reference proteome</keyword>
<evidence type="ECO:0000256" key="1">
    <source>
        <dbReference type="SAM" id="MobiDB-lite"/>
    </source>
</evidence>